<organism evidence="11">
    <name type="scientific">Nemertopsis sp. WYS-2013</name>
    <dbReference type="NCBI Taxonomy" id="1432317"/>
    <lineage>
        <taxon>Eukaryota</taxon>
        <taxon>Metazoa</taxon>
        <taxon>Spiralia</taxon>
        <taxon>Lophotrochozoa</taxon>
        <taxon>Nemertea</taxon>
        <taxon>Enopla</taxon>
        <taxon>Hoplonemertea</taxon>
        <taxon>Monostilifera</taxon>
        <taxon>Eumonostilifera</taxon>
        <taxon>Emplectonematidae</taxon>
        <taxon>Nemertopsis</taxon>
    </lineage>
</organism>
<dbReference type="Pfam" id="PF00420">
    <property type="entry name" value="Oxidored_q2"/>
    <property type="match status" value="1"/>
</dbReference>
<sequence length="100" mass="11163">MNFGYFFSIFFLSIIMIFFGAVGLVVQRFHFLMSLISLEFMVMGLFLLVFSFVGFVYEGYLCFVVLSFASCEAALGLGLLVSLVRSHGSDFVSVVSAYEC</sequence>
<geneLocation type="mitochondrion" evidence="11"/>
<evidence type="ECO:0000256" key="4">
    <source>
        <dbReference type="ARBA" id="ARBA00022692"/>
    </source>
</evidence>
<evidence type="ECO:0000256" key="9">
    <source>
        <dbReference type="ARBA" id="ARBA00031586"/>
    </source>
</evidence>
<keyword evidence="11" id="KW-0496">Mitochondrion</keyword>
<keyword evidence="5" id="KW-1278">Translocase</keyword>
<reference evidence="11" key="1">
    <citation type="submission" date="2013-09" db="EMBL/GenBank/DDBJ databases">
        <title>The mitochondrial genome of Nemertopsis sp. (Nemertea: Hoplonemertea).</title>
        <authorList>
            <person name="Sun W.Y."/>
            <person name="Sun S.C."/>
        </authorList>
    </citation>
    <scope>NUCLEOTIDE SEQUENCE</scope>
</reference>
<feature type="transmembrane region" description="Helical" evidence="10">
    <location>
        <begin position="38"/>
        <end position="57"/>
    </location>
</feature>
<accession>A0A0A7ADZ1</accession>
<comment type="similarity">
    <text evidence="2">Belongs to the complex I subunit 4L family.</text>
</comment>
<evidence type="ECO:0000256" key="5">
    <source>
        <dbReference type="ARBA" id="ARBA00022967"/>
    </source>
</evidence>
<evidence type="ECO:0000313" key="11">
    <source>
        <dbReference type="EMBL" id="AHG06431.1"/>
    </source>
</evidence>
<feature type="transmembrane region" description="Helical" evidence="10">
    <location>
        <begin position="63"/>
        <end position="84"/>
    </location>
</feature>
<evidence type="ECO:0000256" key="10">
    <source>
        <dbReference type="SAM" id="Phobius"/>
    </source>
</evidence>
<keyword evidence="6 10" id="KW-1133">Transmembrane helix</keyword>
<gene>
    <name evidence="11" type="primary">nad4L</name>
</gene>
<evidence type="ECO:0000256" key="2">
    <source>
        <dbReference type="ARBA" id="ARBA00010519"/>
    </source>
</evidence>
<evidence type="ECO:0000256" key="7">
    <source>
        <dbReference type="ARBA" id="ARBA00023027"/>
    </source>
</evidence>
<feature type="transmembrane region" description="Helical" evidence="10">
    <location>
        <begin position="6"/>
        <end position="26"/>
    </location>
</feature>
<dbReference type="AlphaFoldDB" id="A0A0A7ADZ1"/>
<keyword evidence="7" id="KW-0520">NAD</keyword>
<evidence type="ECO:0000256" key="6">
    <source>
        <dbReference type="ARBA" id="ARBA00022989"/>
    </source>
</evidence>
<keyword evidence="8 10" id="KW-0472">Membrane</keyword>
<dbReference type="EMBL" id="KF728379">
    <property type="protein sequence ID" value="AHG06431.1"/>
    <property type="molecule type" value="Genomic_DNA"/>
</dbReference>
<keyword evidence="4 10" id="KW-0812">Transmembrane</keyword>
<evidence type="ECO:0000256" key="3">
    <source>
        <dbReference type="ARBA" id="ARBA00016612"/>
    </source>
</evidence>
<dbReference type="InterPro" id="IPR039428">
    <property type="entry name" value="NUOK/Mnh_C1-like"/>
</dbReference>
<evidence type="ECO:0000256" key="8">
    <source>
        <dbReference type="ARBA" id="ARBA00023136"/>
    </source>
</evidence>
<evidence type="ECO:0000256" key="1">
    <source>
        <dbReference type="ARBA" id="ARBA00004141"/>
    </source>
</evidence>
<name>A0A0A7ADZ1_9BILA</name>
<comment type="subcellular location">
    <subcellularLocation>
        <location evidence="1">Membrane</location>
        <topology evidence="1">Multi-pass membrane protein</topology>
    </subcellularLocation>
</comment>
<dbReference type="GO" id="GO:0016020">
    <property type="term" value="C:membrane"/>
    <property type="evidence" value="ECO:0007669"/>
    <property type="project" value="UniProtKB-SubCell"/>
</dbReference>
<dbReference type="Gene3D" id="1.10.287.3510">
    <property type="match status" value="1"/>
</dbReference>
<proteinExistence type="inferred from homology"/>
<protein>
    <recommendedName>
        <fullName evidence="3">NADH-ubiquinone oxidoreductase chain 4L</fullName>
    </recommendedName>
    <alternativeName>
        <fullName evidence="9">NADH dehydrogenase subunit 4L</fullName>
    </alternativeName>
</protein>